<organism evidence="2 3">
    <name type="scientific">Candidatus Galacturonatibacter soehngenii</name>
    <dbReference type="NCBI Taxonomy" id="2307010"/>
    <lineage>
        <taxon>Bacteria</taxon>
        <taxon>Bacillati</taxon>
        <taxon>Bacillota</taxon>
        <taxon>Clostridia</taxon>
        <taxon>Lachnospirales</taxon>
        <taxon>Lachnospiraceae</taxon>
        <taxon>Candidatus Galacturonatibacter</taxon>
    </lineage>
</organism>
<proteinExistence type="predicted"/>
<reference evidence="2 3" key="2">
    <citation type="submission" date="2020-02" db="EMBL/GenBank/DDBJ databases">
        <title>Candidatus Galacturonibacter soehngenii shows hetero-acetogenic catabolism of galacturonic acid but lacks a canonical carbon monoxide dehydrogenase/acetyl-CoA synthase complex.</title>
        <authorList>
            <person name="Diender M."/>
            <person name="Stouten G.R."/>
            <person name="Petersen J.F."/>
            <person name="Nielsen P.H."/>
            <person name="Dueholm M.S."/>
            <person name="Pronk J.T."/>
            <person name="Van Loosdrecht M.C.M."/>
        </authorList>
    </citation>
    <scope>NUCLEOTIDE SEQUENCE [LARGE SCALE GENOMIC DNA]</scope>
    <source>
        <strain evidence="2">GalUA</strain>
    </source>
</reference>
<name>A0A7V7QKB6_9FIRM</name>
<evidence type="ECO:0000256" key="1">
    <source>
        <dbReference type="SAM" id="Phobius"/>
    </source>
</evidence>
<comment type="caution">
    <text evidence="2">The sequence shown here is derived from an EMBL/GenBank/DDBJ whole genome shotgun (WGS) entry which is preliminary data.</text>
</comment>
<keyword evidence="3" id="KW-1185">Reference proteome</keyword>
<gene>
    <name evidence="2" type="ORF">F7O84_11745</name>
</gene>
<dbReference type="AlphaFoldDB" id="A0A7V7QKB6"/>
<keyword evidence="1" id="KW-0812">Transmembrane</keyword>
<keyword evidence="1" id="KW-1133">Transmembrane helix</keyword>
<sequence>MNKKSFWIGVLTGVIALIAIEGAVIGGRALFYMKDESQLSDVTYEEGQEDEVIEASSGVFAENGNAIITDAEEGIKIEVVPPSGYTQSKDYESAFDAEYYNEDKTIRINYSIENHTEQEMESYYEFEKEIIATSKDVSYTNIATGDVKTLEVNGYKVNYISLSYTYEETENYIEYCAYVMIDDSTQFMCNIYGTAETVKEDIIKECFGSQIPVSK</sequence>
<dbReference type="RefSeq" id="WP_151145263.1">
    <property type="nucleotide sequence ID" value="NZ_WAGX01000005.1"/>
</dbReference>
<keyword evidence="1" id="KW-0472">Membrane</keyword>
<dbReference type="Proteomes" id="UP000461768">
    <property type="component" value="Unassembled WGS sequence"/>
</dbReference>
<dbReference type="EMBL" id="WAGX01000005">
    <property type="protein sequence ID" value="KAB1438219.1"/>
    <property type="molecule type" value="Genomic_DNA"/>
</dbReference>
<reference evidence="2 3" key="1">
    <citation type="submission" date="2019-09" db="EMBL/GenBank/DDBJ databases">
        <authorList>
            <person name="Valk L.C."/>
        </authorList>
    </citation>
    <scope>NUCLEOTIDE SEQUENCE [LARGE SCALE GENOMIC DNA]</scope>
    <source>
        <strain evidence="2">GalUA</strain>
    </source>
</reference>
<dbReference type="OrthoDB" id="9850165at2"/>
<evidence type="ECO:0000313" key="3">
    <source>
        <dbReference type="Proteomes" id="UP000461768"/>
    </source>
</evidence>
<evidence type="ECO:0000313" key="2">
    <source>
        <dbReference type="EMBL" id="KAB1438219.1"/>
    </source>
</evidence>
<feature type="transmembrane region" description="Helical" evidence="1">
    <location>
        <begin position="6"/>
        <end position="31"/>
    </location>
</feature>
<protein>
    <submittedName>
        <fullName evidence="2">Uncharacterized protein</fullName>
    </submittedName>
</protein>
<accession>A0A7V7QKB6</accession>